<evidence type="ECO:0000313" key="5">
    <source>
        <dbReference type="Proteomes" id="UP000014977"/>
    </source>
</evidence>
<feature type="signal peptide" evidence="2">
    <location>
        <begin position="1"/>
        <end position="26"/>
    </location>
</feature>
<dbReference type="AlphaFoldDB" id="S7T7N7"/>
<dbReference type="PANTHER" id="PTHR33734">
    <property type="entry name" value="LYSM DOMAIN-CONTAINING GPI-ANCHORED PROTEIN 2"/>
    <property type="match status" value="1"/>
</dbReference>
<dbReference type="Gene3D" id="3.10.350.10">
    <property type="entry name" value="LysM domain"/>
    <property type="match status" value="4"/>
</dbReference>
<dbReference type="SUPFAM" id="SSF54106">
    <property type="entry name" value="LysM domain"/>
    <property type="match status" value="4"/>
</dbReference>
<dbReference type="Proteomes" id="UP000014977">
    <property type="component" value="Unassembled WGS sequence"/>
</dbReference>
<comment type="caution">
    <text evidence="4">The sequence shown here is derived from an EMBL/GenBank/DDBJ whole genome shotgun (WGS) entry which is preliminary data.</text>
</comment>
<evidence type="ECO:0000256" key="2">
    <source>
        <dbReference type="SAM" id="SignalP"/>
    </source>
</evidence>
<reference evidence="4 5" key="1">
    <citation type="journal article" date="2013" name="Genome Announc.">
        <title>Draft genome sequences for three mercury-methylating, sulfate-reducing bacteria.</title>
        <authorList>
            <person name="Brown S.D."/>
            <person name="Hurt R.A.Jr."/>
            <person name="Gilmour C.C."/>
            <person name="Elias D.A."/>
        </authorList>
    </citation>
    <scope>NUCLEOTIDE SEQUENCE [LARGE SCALE GENOMIC DNA]</scope>
    <source>
        <strain evidence="4 5">DSM 2059</strain>
    </source>
</reference>
<dbReference type="InterPro" id="IPR018392">
    <property type="entry name" value="LysM"/>
</dbReference>
<feature type="compositionally biased region" description="Polar residues" evidence="1">
    <location>
        <begin position="24"/>
        <end position="34"/>
    </location>
</feature>
<protein>
    <submittedName>
        <fullName evidence="4">Lytic transglycosylase catalytic</fullName>
    </submittedName>
</protein>
<dbReference type="eggNOG" id="COG1388">
    <property type="taxonomic scope" value="Bacteria"/>
</dbReference>
<dbReference type="PANTHER" id="PTHR33734:SF22">
    <property type="entry name" value="MEMBRANE-BOUND LYTIC MUREIN TRANSGLYCOSYLASE D"/>
    <property type="match status" value="1"/>
</dbReference>
<dbReference type="STRING" id="897.B2D07_15035"/>
<dbReference type="Gene3D" id="1.10.530.10">
    <property type="match status" value="1"/>
</dbReference>
<dbReference type="SUPFAM" id="SSF53955">
    <property type="entry name" value="Lysozyme-like"/>
    <property type="match status" value="1"/>
</dbReference>
<dbReference type="RefSeq" id="WP_020878781.1">
    <property type="nucleotide sequence ID" value="NZ_ATHJ01000134.1"/>
</dbReference>
<organism evidence="4 5">
    <name type="scientific">Desulfococcus multivorans DSM 2059</name>
    <dbReference type="NCBI Taxonomy" id="1121405"/>
    <lineage>
        <taxon>Bacteria</taxon>
        <taxon>Pseudomonadati</taxon>
        <taxon>Thermodesulfobacteriota</taxon>
        <taxon>Desulfobacteria</taxon>
        <taxon>Desulfobacterales</taxon>
        <taxon>Desulfococcaceae</taxon>
        <taxon>Desulfococcus</taxon>
    </lineage>
</organism>
<dbReference type="CDD" id="cd00118">
    <property type="entry name" value="LysM"/>
    <property type="match status" value="4"/>
</dbReference>
<keyword evidence="5" id="KW-1185">Reference proteome</keyword>
<dbReference type="PROSITE" id="PS51257">
    <property type="entry name" value="PROKAR_LIPOPROTEIN"/>
    <property type="match status" value="1"/>
</dbReference>
<dbReference type="InterPro" id="IPR023346">
    <property type="entry name" value="Lysozyme-like_dom_sf"/>
</dbReference>
<dbReference type="SMART" id="SM00257">
    <property type="entry name" value="LysM"/>
    <property type="match status" value="4"/>
</dbReference>
<dbReference type="PATRIC" id="fig|1121405.3.peg.4233"/>
<dbReference type="PROSITE" id="PS51782">
    <property type="entry name" value="LYSM"/>
    <property type="match status" value="4"/>
</dbReference>
<dbReference type="Pfam" id="PF01476">
    <property type="entry name" value="LysM"/>
    <property type="match status" value="4"/>
</dbReference>
<feature type="region of interest" description="Disordered" evidence="1">
    <location>
        <begin position="24"/>
        <end position="58"/>
    </location>
</feature>
<feature type="domain" description="LysM" evidence="3">
    <location>
        <begin position="485"/>
        <end position="529"/>
    </location>
</feature>
<feature type="domain" description="LysM" evidence="3">
    <location>
        <begin position="424"/>
        <end position="468"/>
    </location>
</feature>
<dbReference type="eggNOG" id="COG0741">
    <property type="taxonomic scope" value="Bacteria"/>
</dbReference>
<feature type="chain" id="PRO_5004544444" evidence="2">
    <location>
        <begin position="27"/>
        <end position="657"/>
    </location>
</feature>
<dbReference type="CDD" id="cd16894">
    <property type="entry name" value="MltD-like"/>
    <property type="match status" value="1"/>
</dbReference>
<dbReference type="InterPro" id="IPR008258">
    <property type="entry name" value="Transglycosylase_SLT_dom_1"/>
</dbReference>
<name>S7T7N7_DESML</name>
<evidence type="ECO:0000313" key="4">
    <source>
        <dbReference type="EMBL" id="EPR32525.1"/>
    </source>
</evidence>
<dbReference type="Pfam" id="PF01464">
    <property type="entry name" value="SLT"/>
    <property type="match status" value="1"/>
</dbReference>
<proteinExistence type="predicted"/>
<keyword evidence="2" id="KW-0732">Signal</keyword>
<evidence type="ECO:0000256" key="1">
    <source>
        <dbReference type="SAM" id="MobiDB-lite"/>
    </source>
</evidence>
<dbReference type="EMBL" id="ATHJ01000134">
    <property type="protein sequence ID" value="EPR32525.1"/>
    <property type="molecule type" value="Genomic_DNA"/>
</dbReference>
<feature type="domain" description="LysM" evidence="3">
    <location>
        <begin position="552"/>
        <end position="595"/>
    </location>
</feature>
<accession>S7T7N7</accession>
<gene>
    <name evidence="4" type="ORF">dsmv_3626</name>
</gene>
<feature type="compositionally biased region" description="Polar residues" evidence="1">
    <location>
        <begin position="44"/>
        <end position="57"/>
    </location>
</feature>
<dbReference type="InterPro" id="IPR036779">
    <property type="entry name" value="LysM_dom_sf"/>
</dbReference>
<sequence>MNTFRSAVVLCCLLVLLVGCSTPSKNQNAASPRQPTAEKRTVAQGPSRTPASDTVLLSTPPDMPLDPQSHAIINKAVSYCRKSQTCWQKEEIEEALAALDKAYALLLKLDDEDDPDMVKRKEDLRFLISKRILEIYASRNTTAKGHRRAIPIEINRHVQKEIDYLTKGDFFVNAYRRSGRYRAHISQELSKAGLPPELSWLPLIESGYNVRALSSARALGLWQFIPSTGYRFGLNRDRYVDERMNPYKSTQAAIAYLKALHDMFGDWTTVLAAYNCGEGRVLRVIRAQQINYLDNFWDLYEQLPNETARYVPRFLATLHIVNNAEKYGIDKVKPYRPIPYETVTVSKQVSLADLATHLDVPGETLKELNAELRQGILPGTPYELKVPPKKERLVLAKLHDIPVASPPRTVKPTVRSRKSPPAVVYHRVQRGDTLTEIARAYRTDVDTIKRANGLKRSNVIALGKVLKIPGGKTPTAMGKSAPAVAYHRVKRGDTLTEIARTYRTDIDTIKRANGLKRSNVIALGKVLKIPGGKTPTPPENEVAAKRRPRQSIKYVVQRGDTLWNIAKRNGVSTQKIMRANGMKNKKVLVGQTLRIPHDGAGGTTIAANDALKTYRVKSGDAPMDIAKRHKMTLQRFLHVNNLTHDSKIYPGQKVSVE</sequence>
<dbReference type="OrthoDB" id="9815002at2"/>
<feature type="domain" description="LysM" evidence="3">
    <location>
        <begin position="612"/>
        <end position="656"/>
    </location>
</feature>
<evidence type="ECO:0000259" key="3">
    <source>
        <dbReference type="PROSITE" id="PS51782"/>
    </source>
</evidence>